<evidence type="ECO:0000313" key="1">
    <source>
        <dbReference type="EMBL" id="PIN02470.1"/>
    </source>
</evidence>
<dbReference type="OrthoDB" id="298344at2759"/>
<evidence type="ECO:0008006" key="3">
    <source>
        <dbReference type="Google" id="ProtNLM"/>
    </source>
</evidence>
<comment type="caution">
    <text evidence="1">The sequence shown here is derived from an EMBL/GenBank/DDBJ whole genome shotgun (WGS) entry which is preliminary data.</text>
</comment>
<keyword evidence="2" id="KW-1185">Reference proteome</keyword>
<organism evidence="1 2">
    <name type="scientific">Handroanthus impetiginosus</name>
    <dbReference type="NCBI Taxonomy" id="429701"/>
    <lineage>
        <taxon>Eukaryota</taxon>
        <taxon>Viridiplantae</taxon>
        <taxon>Streptophyta</taxon>
        <taxon>Embryophyta</taxon>
        <taxon>Tracheophyta</taxon>
        <taxon>Spermatophyta</taxon>
        <taxon>Magnoliopsida</taxon>
        <taxon>eudicotyledons</taxon>
        <taxon>Gunneridae</taxon>
        <taxon>Pentapetalae</taxon>
        <taxon>asterids</taxon>
        <taxon>lamiids</taxon>
        <taxon>Lamiales</taxon>
        <taxon>Bignoniaceae</taxon>
        <taxon>Crescentiina</taxon>
        <taxon>Tabebuia alliance</taxon>
        <taxon>Handroanthus</taxon>
    </lineage>
</organism>
<accession>A0A2G9GBV8</accession>
<proteinExistence type="predicted"/>
<dbReference type="PANTHER" id="PTHR31169:SF8">
    <property type="entry name" value="ZINC-FINGER DOMAIN OF MONOAMINE-OXIDASE A REPRESSOR R1 PROTEIN"/>
    <property type="match status" value="1"/>
</dbReference>
<reference evidence="2" key="1">
    <citation type="journal article" date="2018" name="Gigascience">
        <title>Genome assembly of the Pink Ipe (Handroanthus impetiginosus, Bignoniaceae), a highly valued, ecologically keystone Neotropical timber forest tree.</title>
        <authorList>
            <person name="Silva-Junior O.B."/>
            <person name="Grattapaglia D."/>
            <person name="Novaes E."/>
            <person name="Collevatti R.G."/>
        </authorList>
    </citation>
    <scope>NUCLEOTIDE SEQUENCE [LARGE SCALE GENOMIC DNA]</scope>
    <source>
        <strain evidence="2">cv. UFG-1</strain>
    </source>
</reference>
<dbReference type="GO" id="GO:0005634">
    <property type="term" value="C:nucleus"/>
    <property type="evidence" value="ECO:0007669"/>
    <property type="project" value="TreeGrafter"/>
</dbReference>
<dbReference type="AlphaFoldDB" id="A0A2G9GBV8"/>
<dbReference type="STRING" id="429701.A0A2G9GBV8"/>
<dbReference type="Proteomes" id="UP000231279">
    <property type="component" value="Unassembled WGS sequence"/>
</dbReference>
<dbReference type="GO" id="GO:0006355">
    <property type="term" value="P:regulation of DNA-templated transcription"/>
    <property type="evidence" value="ECO:0007669"/>
    <property type="project" value="InterPro"/>
</dbReference>
<protein>
    <recommendedName>
        <fullName evidence="3">DDT domain-containing protein</fullName>
    </recommendedName>
</protein>
<dbReference type="EMBL" id="NKXS01005908">
    <property type="protein sequence ID" value="PIN02470.1"/>
    <property type="molecule type" value="Genomic_DNA"/>
</dbReference>
<dbReference type="InterPro" id="IPR040221">
    <property type="entry name" value="CDCA7/CDA7L"/>
</dbReference>
<evidence type="ECO:0000313" key="2">
    <source>
        <dbReference type="Proteomes" id="UP000231279"/>
    </source>
</evidence>
<dbReference type="PANTHER" id="PTHR31169">
    <property type="entry name" value="OS05G0300700 PROTEIN"/>
    <property type="match status" value="1"/>
</dbReference>
<name>A0A2G9GBV8_9LAMI</name>
<gene>
    <name evidence="1" type="ORF">CDL12_25016</name>
</gene>
<sequence>MSNSTEGKTCHQLTGVAPSAGVFVTAAVACKFSDLFPGDILLSIIYNPGFIIVLLIGGEKDKNPLDLVEKDGEEEADIPLPVGMELTSVCGLDIRAEDIGNALQFLEFCIVFEEILGLKKGEAENVLREILHGGTASPGKVSLTVHFHIQLMTLLKCPSDGENSWFQMLKGLLKASREDSLSMAADYDNLSASEKLRVLNLLCDEVLGTEKVRNWMEKKNNGCLEMVREAKQKARSAKGKEKSLKQKMKDDVKKAIIAKDGAPLSFSEHEAIVSLTKSEAAQAHSEVLESEDLLRKSNETCDALRIEPLFMEHHGNMYWKLNSSKKSYVLQQSVGKGDMLTLDEKWYALDDAGIKMIERHISSR</sequence>